<dbReference type="HOGENOM" id="CLU_1776852_0_0_1"/>
<evidence type="ECO:0000313" key="2">
    <source>
        <dbReference type="EMBL" id="BAB29579.1"/>
    </source>
</evidence>
<evidence type="ECO:0000256" key="1">
    <source>
        <dbReference type="SAM" id="Phobius"/>
    </source>
</evidence>
<dbReference type="MGI" id="MGI:1918094">
    <property type="gene designation" value="4921508M14Rik"/>
</dbReference>
<keyword evidence="1" id="KW-0472">Membrane</keyword>
<evidence type="ECO:0000313" key="3">
    <source>
        <dbReference type="MGI" id="MGI:1918094"/>
    </source>
</evidence>
<keyword evidence="1" id="KW-1133">Transmembrane helix</keyword>
<feature type="transmembrane region" description="Helical" evidence="1">
    <location>
        <begin position="28"/>
        <end position="47"/>
    </location>
</feature>
<reference evidence="2" key="1">
    <citation type="journal article" date="1999" name="Methods Enzymol.">
        <title>High-efficiency full-length cDNA cloning.</title>
        <authorList>
            <person name="Carninci P."/>
            <person name="Hayashizaki Y."/>
        </authorList>
    </citation>
    <scope>NUCLEOTIDE SEQUENCE</scope>
    <source>
        <strain evidence="2">C57BL/6J</strain>
        <tissue evidence="2">Testis</tissue>
    </source>
</reference>
<reference evidence="2" key="5">
    <citation type="journal article" date="2001" name="Nature">
        <title>Functional annotation of a full-length mouse cDNA collection.</title>
        <authorList>
            <consortium name="The RIKEN Genome Exploration Research Group Phase II Team and the FANTOM Consortium"/>
        </authorList>
    </citation>
    <scope>NUCLEOTIDE SEQUENCE</scope>
    <source>
        <strain evidence="2">C57BL/6J</strain>
        <tissue evidence="2">Testis</tissue>
    </source>
</reference>
<reference evidence="2" key="7">
    <citation type="journal article" date="2005" name="Science">
        <title>The Transcriptional Landscape of the Mammalian Genome.</title>
        <authorList>
            <consortium name="The FANTOM Consortium"/>
            <consortium name="Riken Genome Exploration Research Group and Genome Science Group (Genome Network Project Core Group)"/>
        </authorList>
    </citation>
    <scope>NUCLEOTIDE SEQUENCE</scope>
    <source>
        <strain evidence="2">C57BL/6J</strain>
        <tissue evidence="2">Testis</tissue>
    </source>
</reference>
<name>Q9D5X6_MOUSE</name>
<dbReference type="AlphaFoldDB" id="Q9D5X6"/>
<sequence length="146" mass="16808">MAARGSEFRSKHGHYPTATITSEKLNGFFFYVLTVFCLLGTGLCVLLHHLMWQQNNLSGSYLLAWQWTGCPGLFPVVRILSLYDASPEPDLGICVPRSFFRFPLTRSLRGMFRYPNLTNKKCQIRESSVTSQFFLLYCFQDFEADK</sequence>
<reference evidence="2" key="8">
    <citation type="journal article" date="2005" name="Science">
        <title>Antisense Transcription in the Mammalian Transcriptome.</title>
        <authorList>
            <consortium name="RIKEN Genome Exploration Research Group and Genome Science Group (Genome Network Project Core Group) and the FANTOM Consortium"/>
        </authorList>
    </citation>
    <scope>NUCLEOTIDE SEQUENCE</scope>
    <source>
        <strain evidence="2">C57BL/6J</strain>
        <tissue evidence="2">Testis</tissue>
    </source>
</reference>
<dbReference type="EMBL" id="AK014845">
    <property type="protein sequence ID" value="BAB29579.1"/>
    <property type="molecule type" value="mRNA"/>
</dbReference>
<protein>
    <submittedName>
        <fullName evidence="2">Uncharacterized protein</fullName>
    </submittedName>
</protein>
<accession>Q9D5X6</accession>
<reference evidence="2" key="4">
    <citation type="submission" date="2000-07" db="EMBL/GenBank/DDBJ databases">
        <authorList>
            <person name="Adachi J."/>
            <person name="Aizawa K."/>
            <person name="Akahira S."/>
            <person name="Akimura T."/>
            <person name="Arai A."/>
            <person name="Aono H."/>
            <person name="Arakawa T."/>
            <person name="Bono H."/>
            <person name="Carninci P."/>
            <person name="Fukuda S."/>
            <person name="Fukunishi Y."/>
            <person name="Furuno M."/>
            <person name="Hanagaki T."/>
            <person name="Hara A."/>
            <person name="Hayatsu N."/>
            <person name="Hiramoto K."/>
            <person name="Hiraoka T."/>
            <person name="Hori F."/>
            <person name="Imotani K."/>
            <person name="Ishii Y."/>
            <person name="Itoh M."/>
            <person name="Izawa M."/>
            <person name="Kasukawa T."/>
            <person name="Kato H."/>
            <person name="Kawai J."/>
            <person name="Kojima Y."/>
            <person name="Konno H."/>
            <person name="Kouda M."/>
            <person name="Koya S."/>
            <person name="Kurihara C."/>
            <person name="Matsuyama T."/>
            <person name="Miyazaki A."/>
            <person name="Nishi K."/>
            <person name="Nomura K."/>
            <person name="Numazaki R."/>
            <person name="Ohno M."/>
            <person name="Okazaki Y."/>
            <person name="Okido T."/>
            <person name="Owa C."/>
            <person name="Saito H."/>
            <person name="Saito R."/>
            <person name="Sakai C."/>
            <person name="Sakai K."/>
            <person name="Sano H."/>
            <person name="Sasaki D."/>
            <person name="Shibata K."/>
            <person name="Shibata Y."/>
            <person name="Shinagawa A."/>
            <person name="Shiraki T."/>
            <person name="Sogabe Y."/>
            <person name="Suzuki H."/>
            <person name="Tagami M."/>
            <person name="Tagawa A."/>
            <person name="Takahashi F."/>
            <person name="Tanaka T."/>
            <person name="Tejima Y."/>
            <person name="Toya T."/>
            <person name="Yamamura T."/>
            <person name="Yasunishi A."/>
            <person name="Yoshida K."/>
            <person name="Yoshino M."/>
            <person name="Muramatsu M."/>
            <person name="Hayashizaki Y."/>
        </authorList>
    </citation>
    <scope>NUCLEOTIDE SEQUENCE</scope>
    <source>
        <strain evidence="2">C57BL/6J</strain>
        <tissue evidence="2">Testis</tissue>
    </source>
</reference>
<dbReference type="AGR" id="MGI:1918094"/>
<organism evidence="2">
    <name type="scientific">Mus musculus</name>
    <name type="common">Mouse</name>
    <dbReference type="NCBI Taxonomy" id="10090"/>
    <lineage>
        <taxon>Eukaryota</taxon>
        <taxon>Metazoa</taxon>
        <taxon>Chordata</taxon>
        <taxon>Craniata</taxon>
        <taxon>Vertebrata</taxon>
        <taxon>Euteleostomi</taxon>
        <taxon>Mammalia</taxon>
        <taxon>Eutheria</taxon>
        <taxon>Euarchontoglires</taxon>
        <taxon>Glires</taxon>
        <taxon>Rodentia</taxon>
        <taxon>Myomorpha</taxon>
        <taxon>Muroidea</taxon>
        <taxon>Muridae</taxon>
        <taxon>Murinae</taxon>
        <taxon>Mus</taxon>
        <taxon>Mus</taxon>
    </lineage>
</organism>
<proteinExistence type="evidence at transcript level"/>
<reference evidence="2" key="6">
    <citation type="journal article" date="2002" name="Nature">
        <title>Analysis of the mouse transcriptome based on functional annotation of 60,770 full-length cDNAs.</title>
        <authorList>
            <consortium name="The FANTOM Consortium and the RIKEN Genome Exploration Research Group Phase I and II Team"/>
        </authorList>
    </citation>
    <scope>NUCLEOTIDE SEQUENCE</scope>
    <source>
        <strain evidence="2">C57BL/6J</strain>
        <tissue evidence="2">Testis</tissue>
    </source>
</reference>
<gene>
    <name evidence="3" type="primary">4921508M14Rik</name>
</gene>
<reference evidence="2" key="2">
    <citation type="journal article" date="2000" name="Genome Res.">
        <title>Normalization and subtraction of cap-trapper-selected cDNAs to prepare full-length cDNA libraries for rapid discovery of new genes.</title>
        <authorList>
            <person name="Carninci P."/>
            <person name="Shibata Y."/>
            <person name="Hayatsu N."/>
            <person name="Sugahara Y."/>
            <person name="Shibata K."/>
            <person name="Itoh M."/>
            <person name="Konno H."/>
            <person name="Okazaki Y."/>
            <person name="Muramatsu M."/>
            <person name="Hayashizaki Y."/>
        </authorList>
    </citation>
    <scope>NUCLEOTIDE SEQUENCE</scope>
    <source>
        <strain evidence="2">C57BL/6J</strain>
        <tissue evidence="2">Testis</tissue>
    </source>
</reference>
<keyword evidence="1" id="KW-0812">Transmembrane</keyword>
<reference evidence="2" key="3">
    <citation type="journal article" date="2000" name="Genome Res.">
        <title>RIKEN integrated sequence analysis (RISA) system--384-format sequencing pipeline with 384 multicapillary sequencer.</title>
        <authorList>
            <person name="Shibata K."/>
            <person name="Itoh M."/>
            <person name="Aizawa K."/>
            <person name="Nagaoka S."/>
            <person name="Sasaki N."/>
            <person name="Carninci P."/>
            <person name="Konno H."/>
            <person name="Akiyama J."/>
            <person name="Nishi K."/>
            <person name="Kitsunai T."/>
            <person name="Tashiro H."/>
            <person name="Itoh M."/>
            <person name="Sumi N."/>
            <person name="Ishii Y."/>
            <person name="Nakamura S."/>
            <person name="Hazama M."/>
            <person name="Nishine T."/>
            <person name="Harada A."/>
            <person name="Yamamoto R."/>
            <person name="Matsumoto H."/>
            <person name="Sakaguchi S."/>
            <person name="Ikegami T."/>
            <person name="Kashiwagi K."/>
            <person name="Fujiwake S."/>
            <person name="Inoue K."/>
            <person name="Togawa Y."/>
            <person name="Izawa M."/>
            <person name="Ohara E."/>
            <person name="Watahiki M."/>
            <person name="Yoneda Y."/>
            <person name="Ishikawa T."/>
            <person name="Ozawa K."/>
            <person name="Tanaka T."/>
            <person name="Matsuura S."/>
            <person name="Kawai J."/>
            <person name="Okazaki Y."/>
            <person name="Muramatsu M."/>
            <person name="Inoue Y."/>
            <person name="Kira A."/>
            <person name="Hayashizaki Y."/>
        </authorList>
    </citation>
    <scope>NUCLEOTIDE SEQUENCE</scope>
    <source>
        <strain evidence="2">C57BL/6J</strain>
        <tissue evidence="2">Testis</tissue>
    </source>
</reference>